<evidence type="ECO:0000256" key="2">
    <source>
        <dbReference type="ARBA" id="ARBA00022741"/>
    </source>
</evidence>
<dbReference type="Pfam" id="PF05491">
    <property type="entry name" value="WHD_RuvB"/>
    <property type="match status" value="1"/>
</dbReference>
<feature type="binding site" evidence="9">
    <location>
        <position position="66"/>
    </location>
    <ligand>
        <name>ATP</name>
        <dbReference type="ChEBI" id="CHEBI:30616"/>
    </ligand>
</feature>
<dbReference type="InterPro" id="IPR008824">
    <property type="entry name" value="RuvB-like_N"/>
</dbReference>
<organism evidence="11 12">
    <name type="scientific">Streptobacillus felis</name>
    <dbReference type="NCBI Taxonomy" id="1384509"/>
    <lineage>
        <taxon>Bacteria</taxon>
        <taxon>Fusobacteriati</taxon>
        <taxon>Fusobacteriota</taxon>
        <taxon>Fusobacteriia</taxon>
        <taxon>Fusobacteriales</taxon>
        <taxon>Leptotrichiaceae</taxon>
        <taxon>Streptobacillus</taxon>
    </lineage>
</organism>
<evidence type="ECO:0000256" key="9">
    <source>
        <dbReference type="HAMAP-Rule" id="MF_00016"/>
    </source>
</evidence>
<dbReference type="RefSeq" id="WP_082762594.1">
    <property type="nucleotide sequence ID" value="NZ_CBCRWS010000006.1"/>
</dbReference>
<dbReference type="NCBIfam" id="TIGR00635">
    <property type="entry name" value="ruvB"/>
    <property type="match status" value="1"/>
</dbReference>
<comment type="catalytic activity">
    <reaction evidence="9">
        <text>ATP + H2O = ADP + phosphate + H(+)</text>
        <dbReference type="Rhea" id="RHEA:13065"/>
        <dbReference type="ChEBI" id="CHEBI:15377"/>
        <dbReference type="ChEBI" id="CHEBI:15378"/>
        <dbReference type="ChEBI" id="CHEBI:30616"/>
        <dbReference type="ChEBI" id="CHEBI:43474"/>
        <dbReference type="ChEBI" id="CHEBI:456216"/>
    </reaction>
</comment>
<feature type="region of interest" description="Head domain (RuvB-H)" evidence="9">
    <location>
        <begin position="259"/>
        <end position="334"/>
    </location>
</feature>
<dbReference type="GO" id="GO:0000400">
    <property type="term" value="F:four-way junction DNA binding"/>
    <property type="evidence" value="ECO:0007669"/>
    <property type="project" value="UniProtKB-UniRule"/>
</dbReference>
<keyword evidence="6 9" id="KW-0238">DNA-binding</keyword>
<evidence type="ECO:0000256" key="7">
    <source>
        <dbReference type="ARBA" id="ARBA00023172"/>
    </source>
</evidence>
<dbReference type="InterPro" id="IPR041445">
    <property type="entry name" value="AAA_lid_4"/>
</dbReference>
<dbReference type="Gene3D" id="1.10.8.60">
    <property type="match status" value="1"/>
</dbReference>
<sequence>MENRFVDLNELLEDYEISNDINSLRPQLFKDYIGQEDLKETLNISIKAAKIRQESLDHILLFGPPGLGKTTMATVIANEMGTNIKITSGPVLEKAGDLVSILTTLEDGDVLFIDEIHRLSTNIEEILYSAMEDFKVDIMLGKGHGATSYRVELKRFTLIGATTMAGKLSKPFKDRFGIQHRMNFYTTEELMKIIARSANILEVECRGNSLREIALRSRGTPRLANRVLKRSRDYATVNGNGIIDDNIMKEVIRILKVDDKGLDEMDRNLLRAIIINYSGGPVGVETLATHLGEDRKTIEEVYEPYLIQLGLLKVSLRGREVTDLAYSHMGLEKR</sequence>
<dbReference type="Pfam" id="PF05496">
    <property type="entry name" value="RuvB_N"/>
    <property type="match status" value="1"/>
</dbReference>
<keyword evidence="5 9" id="KW-0067">ATP-binding</keyword>
<feature type="binding site" evidence="9">
    <location>
        <begin position="132"/>
        <end position="134"/>
    </location>
    <ligand>
        <name>ATP</name>
        <dbReference type="ChEBI" id="CHEBI:30616"/>
    </ligand>
</feature>
<feature type="binding site" evidence="9">
    <location>
        <position position="25"/>
    </location>
    <ligand>
        <name>ATP</name>
        <dbReference type="ChEBI" id="CHEBI:30616"/>
    </ligand>
</feature>
<name>A0A7Z0TBM9_9FUSO</name>
<protein>
    <recommendedName>
        <fullName evidence="9">Holliday junction branch migration complex subunit RuvB</fullName>
        <ecNumber evidence="9">3.6.4.-</ecNumber>
    </recommendedName>
</protein>
<accession>A0A7Z0TBM9</accession>
<evidence type="ECO:0000256" key="8">
    <source>
        <dbReference type="ARBA" id="ARBA00023204"/>
    </source>
</evidence>
<keyword evidence="8 9" id="KW-0234">DNA repair</keyword>
<dbReference type="PANTHER" id="PTHR42848:SF1">
    <property type="entry name" value="HOLLIDAY JUNCTION BRANCH MIGRATION COMPLEX SUBUNIT RUVB"/>
    <property type="match status" value="1"/>
</dbReference>
<dbReference type="GO" id="GO:0005737">
    <property type="term" value="C:cytoplasm"/>
    <property type="evidence" value="ECO:0007669"/>
    <property type="project" value="UniProtKB-SubCell"/>
</dbReference>
<comment type="subunit">
    <text evidence="9">Homohexamer. Forms an RuvA(8)-RuvB(12)-Holliday junction (HJ) complex. HJ DNA is sandwiched between 2 RuvA tetramers; dsDNA enters through RuvA and exits via RuvB. An RuvB hexamer assembles on each DNA strand where it exits the tetramer. Each RuvB hexamer is contacted by two RuvA subunits (via domain III) on 2 adjacent RuvB subunits; this complex drives branch migration. In the full resolvosome a probable DNA-RuvA(4)-RuvB(12)-RuvC(2) complex forms which resolves the HJ.</text>
</comment>
<keyword evidence="11" id="KW-0347">Helicase</keyword>
<dbReference type="NCBIfam" id="NF000868">
    <property type="entry name" value="PRK00080.1"/>
    <property type="match status" value="1"/>
</dbReference>
<evidence type="ECO:0000259" key="10">
    <source>
        <dbReference type="SMART" id="SM00382"/>
    </source>
</evidence>
<reference evidence="11 12" key="1">
    <citation type="submission" date="2020-05" db="EMBL/GenBank/DDBJ databases">
        <title>Streptobacillus felis strain LHL191014123.</title>
        <authorList>
            <person name="Fawzy A."/>
            <person name="Rau J."/>
            <person name="Risse K."/>
            <person name="Schauerte N."/>
            <person name="Geiger C."/>
            <person name="Blom J."/>
            <person name="Imirzalioglu C."/>
            <person name="Falgenhauer J."/>
            <person name="Bach A."/>
            <person name="Herden C."/>
            <person name="Eisenberg T."/>
        </authorList>
    </citation>
    <scope>NUCLEOTIDE SEQUENCE [LARGE SCALE GENOMIC DNA]</scope>
    <source>
        <strain evidence="11 12">LHL191014123</strain>
    </source>
</reference>
<comment type="caution">
    <text evidence="11">The sequence shown here is derived from an EMBL/GenBank/DDBJ whole genome shotgun (WGS) entry which is preliminary data.</text>
</comment>
<keyword evidence="12" id="KW-1185">Reference proteome</keyword>
<evidence type="ECO:0000313" key="11">
    <source>
        <dbReference type="EMBL" id="NYV27548.1"/>
    </source>
</evidence>
<dbReference type="SMART" id="SM00382">
    <property type="entry name" value="AAA"/>
    <property type="match status" value="1"/>
</dbReference>
<feature type="binding site" evidence="9">
    <location>
        <position position="185"/>
    </location>
    <ligand>
        <name>ATP</name>
        <dbReference type="ChEBI" id="CHEBI:30616"/>
    </ligand>
</feature>
<feature type="region of interest" description="Small ATPAse domain (RuvB-S)" evidence="9">
    <location>
        <begin position="186"/>
        <end position="256"/>
    </location>
</feature>
<comment type="subcellular location">
    <subcellularLocation>
        <location evidence="9">Cytoplasm</location>
    </subcellularLocation>
</comment>
<keyword evidence="1 9" id="KW-0963">Cytoplasm</keyword>
<dbReference type="InterPro" id="IPR004605">
    <property type="entry name" value="DNA_helicase_Holl-junc_RuvB"/>
</dbReference>
<evidence type="ECO:0000256" key="5">
    <source>
        <dbReference type="ARBA" id="ARBA00022840"/>
    </source>
</evidence>
<feature type="binding site" evidence="9">
    <location>
        <position position="70"/>
    </location>
    <ligand>
        <name>ATP</name>
        <dbReference type="ChEBI" id="CHEBI:30616"/>
    </ligand>
</feature>
<dbReference type="EC" id="3.6.4.-" evidence="9"/>
<dbReference type="GO" id="GO:0048476">
    <property type="term" value="C:Holliday junction resolvase complex"/>
    <property type="evidence" value="ECO:0007669"/>
    <property type="project" value="UniProtKB-UniRule"/>
</dbReference>
<evidence type="ECO:0000256" key="6">
    <source>
        <dbReference type="ARBA" id="ARBA00023125"/>
    </source>
</evidence>
<feature type="binding site" evidence="9">
    <location>
        <position position="69"/>
    </location>
    <ligand>
        <name>ATP</name>
        <dbReference type="ChEBI" id="CHEBI:30616"/>
    </ligand>
</feature>
<feature type="binding site" evidence="9">
    <location>
        <position position="295"/>
    </location>
    <ligand>
        <name>DNA</name>
        <dbReference type="ChEBI" id="CHEBI:16991"/>
    </ligand>
</feature>
<dbReference type="SUPFAM" id="SSF52540">
    <property type="entry name" value="P-loop containing nucleoside triphosphate hydrolases"/>
    <property type="match status" value="1"/>
</dbReference>
<evidence type="ECO:0000256" key="1">
    <source>
        <dbReference type="ARBA" id="ARBA00022490"/>
    </source>
</evidence>
<dbReference type="Gene3D" id="1.10.10.10">
    <property type="entry name" value="Winged helix-like DNA-binding domain superfamily/Winged helix DNA-binding domain"/>
    <property type="match status" value="1"/>
</dbReference>
<dbReference type="Pfam" id="PF17864">
    <property type="entry name" value="AAA_lid_4"/>
    <property type="match status" value="1"/>
</dbReference>
<dbReference type="GO" id="GO:0005524">
    <property type="term" value="F:ATP binding"/>
    <property type="evidence" value="ECO:0007669"/>
    <property type="project" value="UniProtKB-UniRule"/>
</dbReference>
<keyword evidence="2 9" id="KW-0547">Nucleotide-binding</keyword>
<comment type="domain">
    <text evidence="9">Has 3 domains, the large (RuvB-L) and small ATPase (RuvB-S) domains and the C-terminal head (RuvB-H) domain. The head domain binds DNA, while the ATPase domains jointly bind ATP, ADP or are empty depending on the state of the subunit in the translocation cycle. During a single DNA translocation step the structure of each domain remains the same, but their relative positions change.</text>
</comment>
<dbReference type="InterPro" id="IPR036388">
    <property type="entry name" value="WH-like_DNA-bd_sf"/>
</dbReference>
<dbReference type="Proteomes" id="UP000526184">
    <property type="component" value="Unassembled WGS sequence"/>
</dbReference>
<dbReference type="CDD" id="cd00009">
    <property type="entry name" value="AAA"/>
    <property type="match status" value="1"/>
</dbReference>
<dbReference type="PANTHER" id="PTHR42848">
    <property type="match status" value="1"/>
</dbReference>
<dbReference type="AlphaFoldDB" id="A0A7Z0TBM9"/>
<dbReference type="InterPro" id="IPR036390">
    <property type="entry name" value="WH_DNA-bd_sf"/>
</dbReference>
<dbReference type="Gene3D" id="3.40.50.300">
    <property type="entry name" value="P-loop containing nucleotide triphosphate hydrolases"/>
    <property type="match status" value="1"/>
</dbReference>
<proteinExistence type="inferred from homology"/>
<dbReference type="GO" id="GO:0016787">
    <property type="term" value="F:hydrolase activity"/>
    <property type="evidence" value="ECO:0007669"/>
    <property type="project" value="UniProtKB-KW"/>
</dbReference>
<dbReference type="HAMAP" id="MF_00016">
    <property type="entry name" value="DNA_HJ_migration_RuvB"/>
    <property type="match status" value="1"/>
</dbReference>
<keyword evidence="4 9" id="KW-0378">Hydrolase</keyword>
<comment type="function">
    <text evidence="9">The RuvA-RuvB-RuvC complex processes Holliday junction (HJ) DNA during genetic recombination and DNA repair, while the RuvA-RuvB complex plays an important role in the rescue of blocked DNA replication forks via replication fork reversal (RFR). RuvA specifically binds to HJ cruciform DNA, conferring on it an open structure. The RuvB hexamer acts as an ATP-dependent pump, pulling dsDNA into and through the RuvAB complex. RuvB forms 2 homohexamers on either side of HJ DNA bound by 1 or 2 RuvA tetramers; 4 subunits per hexamer contact DNA at a time. Coordinated motions by a converter formed by DNA-disengaged RuvB subunits stimulates ATP hydrolysis and nucleotide exchange. Immobilization of the converter enables RuvB to convert the ATP-contained energy into a lever motion, pulling 2 nucleotides of DNA out of the RuvA tetramer per ATP hydrolyzed, thus driving DNA branch migration. The RuvB motors rotate together with the DNA substrate, which together with the progressing nucleotide cycle form the mechanistic basis for DNA recombination by continuous HJ branch migration. Branch migration allows RuvC to scan DNA until it finds its consensus sequence, where it cleaves and resolves cruciform DNA.</text>
</comment>
<dbReference type="GO" id="GO:0006310">
    <property type="term" value="P:DNA recombination"/>
    <property type="evidence" value="ECO:0007669"/>
    <property type="project" value="UniProtKB-UniRule"/>
</dbReference>
<keyword evidence="3 9" id="KW-0227">DNA damage</keyword>
<dbReference type="GO" id="GO:0009378">
    <property type="term" value="F:four-way junction helicase activity"/>
    <property type="evidence" value="ECO:0007669"/>
    <property type="project" value="InterPro"/>
</dbReference>
<comment type="caution">
    <text evidence="9">Lacks conserved residue(s) required for the propagation of feature annotation.</text>
</comment>
<feature type="binding site" evidence="9">
    <location>
        <position position="319"/>
    </location>
    <ligand>
        <name>DNA</name>
        <dbReference type="ChEBI" id="CHEBI:16991"/>
    </ligand>
</feature>
<feature type="binding site" evidence="9">
    <location>
        <position position="24"/>
    </location>
    <ligand>
        <name>ATP</name>
        <dbReference type="ChEBI" id="CHEBI:30616"/>
    </ligand>
</feature>
<evidence type="ECO:0000313" key="12">
    <source>
        <dbReference type="Proteomes" id="UP000526184"/>
    </source>
</evidence>
<dbReference type="OrthoDB" id="9804478at2"/>
<dbReference type="SUPFAM" id="SSF46785">
    <property type="entry name" value="Winged helix' DNA-binding domain"/>
    <property type="match status" value="1"/>
</dbReference>
<feature type="domain" description="AAA+ ATPase" evidence="10">
    <location>
        <begin position="55"/>
        <end position="186"/>
    </location>
</feature>
<dbReference type="InterPro" id="IPR027417">
    <property type="entry name" value="P-loop_NTPase"/>
</dbReference>
<feature type="binding site" evidence="9">
    <location>
        <position position="175"/>
    </location>
    <ligand>
        <name>ATP</name>
        <dbReference type="ChEBI" id="CHEBI:30616"/>
    </ligand>
</feature>
<dbReference type="InterPro" id="IPR003593">
    <property type="entry name" value="AAA+_ATPase"/>
</dbReference>
<feature type="binding site" evidence="9">
    <location>
        <position position="71"/>
    </location>
    <ligand>
        <name>ATP</name>
        <dbReference type="ChEBI" id="CHEBI:30616"/>
    </ligand>
</feature>
<dbReference type="GO" id="GO:0006281">
    <property type="term" value="P:DNA repair"/>
    <property type="evidence" value="ECO:0007669"/>
    <property type="project" value="UniProtKB-UniRule"/>
</dbReference>
<feature type="binding site" evidence="9">
    <location>
        <position position="70"/>
    </location>
    <ligand>
        <name>Mg(2+)</name>
        <dbReference type="ChEBI" id="CHEBI:18420"/>
    </ligand>
</feature>
<keyword evidence="7 9" id="KW-0233">DNA recombination</keyword>
<evidence type="ECO:0000256" key="3">
    <source>
        <dbReference type="ARBA" id="ARBA00022763"/>
    </source>
</evidence>
<comment type="similarity">
    <text evidence="9">Belongs to the RuvB family.</text>
</comment>
<dbReference type="InterPro" id="IPR008823">
    <property type="entry name" value="RuvB_wg_C"/>
</dbReference>
<dbReference type="EMBL" id="JABMKT010000005">
    <property type="protein sequence ID" value="NYV27548.1"/>
    <property type="molecule type" value="Genomic_DNA"/>
</dbReference>
<gene>
    <name evidence="9 11" type="primary">ruvB</name>
    <name evidence="11" type="ORF">HP397_01730</name>
</gene>
<evidence type="ECO:0000256" key="4">
    <source>
        <dbReference type="ARBA" id="ARBA00022801"/>
    </source>
</evidence>
<feature type="binding site" evidence="9">
    <location>
        <position position="222"/>
    </location>
    <ligand>
        <name>ATP</name>
        <dbReference type="ChEBI" id="CHEBI:30616"/>
    </ligand>
</feature>